<dbReference type="InterPro" id="IPR038013">
    <property type="entry name" value="ALG11"/>
</dbReference>
<dbReference type="Pfam" id="PF00534">
    <property type="entry name" value="Glycos_transf_1"/>
    <property type="match status" value="1"/>
</dbReference>
<evidence type="ECO:0000313" key="3">
    <source>
        <dbReference type="Proteomes" id="UP000177050"/>
    </source>
</evidence>
<feature type="domain" description="Glycosyl transferase family 1" evidence="1">
    <location>
        <begin position="210"/>
        <end position="345"/>
    </location>
</feature>
<organism evidence="2 3">
    <name type="scientific">Candidatus Roizmanbacteria bacterium RIFOXYD1_FULL_38_12</name>
    <dbReference type="NCBI Taxonomy" id="1802093"/>
    <lineage>
        <taxon>Bacteria</taxon>
        <taxon>Candidatus Roizmaniibacteriota</taxon>
    </lineage>
</organism>
<dbReference type="PANTHER" id="PTHR45919">
    <property type="entry name" value="GDP-MAN:MAN(3)GLCNAC(2)-PP-DOL ALPHA-1,2-MANNOSYLTRANSFERASE"/>
    <property type="match status" value="1"/>
</dbReference>
<dbReference type="EMBL" id="MGBR01000001">
    <property type="protein sequence ID" value="OGK73740.1"/>
    <property type="molecule type" value="Genomic_DNA"/>
</dbReference>
<dbReference type="Proteomes" id="UP000177050">
    <property type="component" value="Unassembled WGS sequence"/>
</dbReference>
<dbReference type="InterPro" id="IPR001296">
    <property type="entry name" value="Glyco_trans_1"/>
</dbReference>
<dbReference type="GO" id="GO:0016020">
    <property type="term" value="C:membrane"/>
    <property type="evidence" value="ECO:0007669"/>
    <property type="project" value="TreeGrafter"/>
</dbReference>
<dbReference type="PANTHER" id="PTHR45919:SF1">
    <property type="entry name" value="GDP-MAN:MAN(3)GLCNAC(2)-PP-DOL ALPHA-1,2-MANNOSYLTRANSFERASE"/>
    <property type="match status" value="1"/>
</dbReference>
<dbReference type="CDD" id="cd03801">
    <property type="entry name" value="GT4_PimA-like"/>
    <property type="match status" value="1"/>
</dbReference>
<evidence type="ECO:0000259" key="1">
    <source>
        <dbReference type="Pfam" id="PF00534"/>
    </source>
</evidence>
<sequence length="397" mass="45930">MKKTAVIYDKWLHQFGGAELVACTIADILKKECWDVTFIGGKYIHLHKIRDKFGIDLNNVQFYEVWNHENHLKKMVEGKDLFINLSFMDYSYGYAKKNIYYTHFPTPLRSTLFNLCLDFFHITGSHILFPTHLRERIYNRIRAGIYFDMKKRLDSYDTILANSQFTKKWIKNYWNKESKVLYPPVTIDSKTNTVNSITNPTSLKLRGARQNWIVSVGRFFTLGHGKKQEVMIEAFKKLIASVKEGWELHLVGGVGNEPSSLRFVEHLKKQAKGYPIFFHFNISHSEVLEILKKSKIYWHATGHDEDENTNPLAFEHFGIAAVEGILSGCHPILYKGGGLPEILGKFNLLDDLHTFTGVTQLIKNTHILMKKAPIQHVSNPFSDKEFRSHFLTLCTKT</sequence>
<accession>A0A1F7L0T8</accession>
<dbReference type="GO" id="GO:0006487">
    <property type="term" value="P:protein N-linked glycosylation"/>
    <property type="evidence" value="ECO:0007669"/>
    <property type="project" value="TreeGrafter"/>
</dbReference>
<dbReference type="Gene3D" id="3.40.50.2000">
    <property type="entry name" value="Glycogen Phosphorylase B"/>
    <property type="match status" value="2"/>
</dbReference>
<protein>
    <recommendedName>
        <fullName evidence="1">Glycosyl transferase family 1 domain-containing protein</fullName>
    </recommendedName>
</protein>
<name>A0A1F7L0T8_9BACT</name>
<comment type="caution">
    <text evidence="2">The sequence shown here is derived from an EMBL/GenBank/DDBJ whole genome shotgun (WGS) entry which is preliminary data.</text>
</comment>
<gene>
    <name evidence="2" type="ORF">A3K52_03060</name>
</gene>
<proteinExistence type="predicted"/>
<evidence type="ECO:0000313" key="2">
    <source>
        <dbReference type="EMBL" id="OGK73740.1"/>
    </source>
</evidence>
<dbReference type="AlphaFoldDB" id="A0A1F7L0T8"/>
<dbReference type="GO" id="GO:0004377">
    <property type="term" value="F:GDP-Man:Man(3)GlcNAc(2)-PP-Dol alpha-1,2-mannosyltransferase activity"/>
    <property type="evidence" value="ECO:0007669"/>
    <property type="project" value="InterPro"/>
</dbReference>
<dbReference type="SUPFAM" id="SSF53756">
    <property type="entry name" value="UDP-Glycosyltransferase/glycogen phosphorylase"/>
    <property type="match status" value="1"/>
</dbReference>
<reference evidence="2 3" key="1">
    <citation type="journal article" date="2016" name="Nat. Commun.">
        <title>Thousands of microbial genomes shed light on interconnected biogeochemical processes in an aquifer system.</title>
        <authorList>
            <person name="Anantharaman K."/>
            <person name="Brown C.T."/>
            <person name="Hug L.A."/>
            <person name="Sharon I."/>
            <person name="Castelle C.J."/>
            <person name="Probst A.J."/>
            <person name="Thomas B.C."/>
            <person name="Singh A."/>
            <person name="Wilkins M.J."/>
            <person name="Karaoz U."/>
            <person name="Brodie E.L."/>
            <person name="Williams K.H."/>
            <person name="Hubbard S.S."/>
            <person name="Banfield J.F."/>
        </authorList>
    </citation>
    <scope>NUCLEOTIDE SEQUENCE [LARGE SCALE GENOMIC DNA]</scope>
</reference>